<reference evidence="1 2" key="1">
    <citation type="journal article" date="2022" name="Res Sq">
        <title>Evolution of multicellular longitudinally dividing oral cavity symbionts (Neisseriaceae).</title>
        <authorList>
            <person name="Nyongesa S."/>
            <person name="Weber P."/>
            <person name="Bernet E."/>
            <person name="Pullido F."/>
            <person name="Nieckarz M."/>
            <person name="Delaby M."/>
            <person name="Nieves C."/>
            <person name="Viehboeck T."/>
            <person name="Krause N."/>
            <person name="Rivera-Millot A."/>
            <person name="Nakamura A."/>
            <person name="Vischer N."/>
            <person name="VanNieuwenhze M."/>
            <person name="Brun Y."/>
            <person name="Cava F."/>
            <person name="Bulgheresi S."/>
            <person name="Veyrier F."/>
        </authorList>
    </citation>
    <scope>NUCLEOTIDE SEQUENCE [LARGE SCALE GENOMIC DNA]</scope>
    <source>
        <strain evidence="1 2">SN4</strain>
    </source>
</reference>
<organism evidence="1 2">
    <name type="scientific">Vitreoscilla massiliensis</name>
    <dbReference type="NCBI Taxonomy" id="1689272"/>
    <lineage>
        <taxon>Bacteria</taxon>
        <taxon>Pseudomonadati</taxon>
        <taxon>Pseudomonadota</taxon>
        <taxon>Betaproteobacteria</taxon>
        <taxon>Neisseriales</taxon>
        <taxon>Neisseriaceae</taxon>
        <taxon>Vitreoscilla</taxon>
    </lineage>
</organism>
<name>A0ABY4E087_9NEIS</name>
<accession>A0ABY4E087</accession>
<dbReference type="EMBL" id="CP091511">
    <property type="protein sequence ID" value="UOO89197.1"/>
    <property type="molecule type" value="Genomic_DNA"/>
</dbReference>
<evidence type="ECO:0000313" key="1">
    <source>
        <dbReference type="EMBL" id="UOO89197.1"/>
    </source>
</evidence>
<dbReference type="RefSeq" id="WP_147645427.1">
    <property type="nucleotide sequence ID" value="NZ_CABKVG010000010.1"/>
</dbReference>
<proteinExistence type="predicted"/>
<keyword evidence="2" id="KW-1185">Reference proteome</keyword>
<dbReference type="Proteomes" id="UP000832011">
    <property type="component" value="Chromosome"/>
</dbReference>
<protein>
    <submittedName>
        <fullName evidence="1">Uncharacterized protein</fullName>
    </submittedName>
</protein>
<evidence type="ECO:0000313" key="2">
    <source>
        <dbReference type="Proteomes" id="UP000832011"/>
    </source>
</evidence>
<gene>
    <name evidence="1" type="ORF">LVJ82_17400</name>
</gene>
<sequence>MAENNVGRMRQVKIAFIEHLLKGMEEIQPITQQLSRFKAREYTKRLRAVPSRMVDDVTKMLESFWTGSNANNQAIDAELPVMFIAFGKNDRPAPESRGQPYVVNEVMQLANDSGHYDVKLPHREYDVQIVFVAHEHESAMAMMDYVSMYFNRYDNHRWPIQWHYDGHDFQTYGMFDDGFEPEAMSIDLPVERSNICIFSWNFSISFMKPFIQGGTEALIDTVGMQITPVQKSTLFGFTDEDTDNPNGNWNADIGDWNP</sequence>